<reference evidence="2" key="1">
    <citation type="submission" date="2021-01" db="EMBL/GenBank/DDBJ databases">
        <title>Tabrizicola alba sp. nov. a motile alkaliphilic bacterium isolated from a soda lake.</title>
        <authorList>
            <person name="Szuroczki S."/>
            <person name="Abbaszade G."/>
            <person name="Schumann P."/>
            <person name="Toth E."/>
        </authorList>
    </citation>
    <scope>NUCLEOTIDE SEQUENCE</scope>
    <source>
        <strain evidence="2">DMG-N-6</strain>
    </source>
</reference>
<evidence type="ECO:0000313" key="3">
    <source>
        <dbReference type="Proteomes" id="UP000648908"/>
    </source>
</evidence>
<protein>
    <submittedName>
        <fullName evidence="2">Uncharacterized protein</fullName>
    </submittedName>
</protein>
<accession>A0A8K0VDL0</accession>
<name>A0A8K0VDL0_9RHOB</name>
<dbReference type="AlphaFoldDB" id="A0A8K0VDL0"/>
<proteinExistence type="predicted"/>
<organism evidence="2 3">
    <name type="scientific">Szabonella alba</name>
    <dbReference type="NCBI Taxonomy" id="2804194"/>
    <lineage>
        <taxon>Bacteria</taxon>
        <taxon>Pseudomonadati</taxon>
        <taxon>Pseudomonadota</taxon>
        <taxon>Alphaproteobacteria</taxon>
        <taxon>Rhodobacterales</taxon>
        <taxon>Paracoccaceae</taxon>
        <taxon>Szabonella</taxon>
    </lineage>
</organism>
<keyword evidence="3" id="KW-1185">Reference proteome</keyword>
<sequence length="73" mass="8298">MSEQQQNDTKKKMGRPATGQGTPVMVRLQPDLLAWVDAERAKLDPEPSRPEFIRQVLDEHKLITDSILDKEGN</sequence>
<evidence type="ECO:0000313" key="2">
    <source>
        <dbReference type="EMBL" id="MBL4917759.1"/>
    </source>
</evidence>
<dbReference type="RefSeq" id="WP_202688684.1">
    <property type="nucleotide sequence ID" value="NZ_JAESVN010000004.1"/>
</dbReference>
<gene>
    <name evidence="2" type="ORF">JL811_11055</name>
</gene>
<feature type="region of interest" description="Disordered" evidence="1">
    <location>
        <begin position="1"/>
        <end position="24"/>
    </location>
</feature>
<dbReference type="EMBL" id="JAESVN010000004">
    <property type="protein sequence ID" value="MBL4917759.1"/>
    <property type="molecule type" value="Genomic_DNA"/>
</dbReference>
<evidence type="ECO:0000256" key="1">
    <source>
        <dbReference type="SAM" id="MobiDB-lite"/>
    </source>
</evidence>
<comment type="caution">
    <text evidence="2">The sequence shown here is derived from an EMBL/GenBank/DDBJ whole genome shotgun (WGS) entry which is preliminary data.</text>
</comment>
<dbReference type="Proteomes" id="UP000648908">
    <property type="component" value="Unassembled WGS sequence"/>
</dbReference>